<dbReference type="AlphaFoldDB" id="A0A9P5U5W7"/>
<dbReference type="EMBL" id="JADNRY010000063">
    <property type="protein sequence ID" value="KAF9068235.1"/>
    <property type="molecule type" value="Genomic_DNA"/>
</dbReference>
<dbReference type="Pfam" id="PF00656">
    <property type="entry name" value="Peptidase_C14"/>
    <property type="match status" value="1"/>
</dbReference>
<feature type="domain" description="Peptidase C14 caspase" evidence="3">
    <location>
        <begin position="184"/>
        <end position="458"/>
    </location>
</feature>
<dbReference type="InterPro" id="IPR050452">
    <property type="entry name" value="Metacaspase"/>
</dbReference>
<dbReference type="GO" id="GO:0004197">
    <property type="term" value="F:cysteine-type endopeptidase activity"/>
    <property type="evidence" value="ECO:0007669"/>
    <property type="project" value="InterPro"/>
</dbReference>
<sequence length="473" mass="52523">MAIAPRGFAEDVDEDKDLNGAPAPDDVLTQSLRQLKESGNDYYGLVPTHKRNDPDIVDVIKQLKVIDPQIEERMKVAEGLWKARYPSNTSDVDIDELLKEFQEHSSKGESVEPTLRRLDELGHLNKKRYNLILRLRKTSDKNDHIDVRPPQNVSNGLDVRQIPLPEERSFTSVFVENTTGRRFHVVIVGINEYDDQSTPSLKGSVNDALLFRDYVLHDLSVPAEQITTLISSTGDGILPDIPLPLRPQSPTRKNILNALCDLHDNPNIKPDDSIIIFYAGHGQSYSAKDAGKDAGKDVGNECTPLNTGSIEAISPVDRNTGENFRVPDISDREINVILGEIAKKCPNITLILDCCHAGGATRGASDSLSFGDMENLTPRSCPPILSVTDMLKAADAESRLSPDRPRTADPNFRANMKSHVLIAAAKDYEQAHEFTDKNTRVTQGFFTSRLLSALRSPLGRSPTTTYLDLIRRW</sequence>
<accession>A0A9P5U5W7</accession>
<dbReference type="OrthoDB" id="10255174at2759"/>
<dbReference type="Gene3D" id="3.40.50.1460">
    <property type="match status" value="1"/>
</dbReference>
<evidence type="ECO:0000313" key="4">
    <source>
        <dbReference type="EMBL" id="KAF9068235.1"/>
    </source>
</evidence>
<organism evidence="4 5">
    <name type="scientific">Rhodocollybia butyracea</name>
    <dbReference type="NCBI Taxonomy" id="206335"/>
    <lineage>
        <taxon>Eukaryota</taxon>
        <taxon>Fungi</taxon>
        <taxon>Dikarya</taxon>
        <taxon>Basidiomycota</taxon>
        <taxon>Agaricomycotina</taxon>
        <taxon>Agaricomycetes</taxon>
        <taxon>Agaricomycetidae</taxon>
        <taxon>Agaricales</taxon>
        <taxon>Marasmiineae</taxon>
        <taxon>Omphalotaceae</taxon>
        <taxon>Rhodocollybia</taxon>
    </lineage>
</organism>
<dbReference type="PANTHER" id="PTHR48104">
    <property type="entry name" value="METACASPASE-4"/>
    <property type="match status" value="1"/>
</dbReference>
<comment type="caution">
    <text evidence="4">The sequence shown here is derived from an EMBL/GenBank/DDBJ whole genome shotgun (WGS) entry which is preliminary data.</text>
</comment>
<proteinExistence type="inferred from homology"/>
<protein>
    <submittedName>
        <fullName evidence="4">Caspase domain-containing protein</fullName>
    </submittedName>
</protein>
<evidence type="ECO:0000259" key="3">
    <source>
        <dbReference type="Pfam" id="PF00656"/>
    </source>
</evidence>
<dbReference type="GO" id="GO:0005737">
    <property type="term" value="C:cytoplasm"/>
    <property type="evidence" value="ECO:0007669"/>
    <property type="project" value="TreeGrafter"/>
</dbReference>
<evidence type="ECO:0000256" key="1">
    <source>
        <dbReference type="ARBA" id="ARBA00009005"/>
    </source>
</evidence>
<evidence type="ECO:0000256" key="2">
    <source>
        <dbReference type="SAM" id="MobiDB-lite"/>
    </source>
</evidence>
<comment type="similarity">
    <text evidence="1">Belongs to the peptidase C14B family.</text>
</comment>
<evidence type="ECO:0000313" key="5">
    <source>
        <dbReference type="Proteomes" id="UP000772434"/>
    </source>
</evidence>
<dbReference type="InterPro" id="IPR011600">
    <property type="entry name" value="Pept_C14_caspase"/>
</dbReference>
<feature type="region of interest" description="Disordered" evidence="2">
    <location>
        <begin position="1"/>
        <end position="25"/>
    </location>
</feature>
<gene>
    <name evidence="4" type="ORF">BDP27DRAFT_1529691</name>
</gene>
<keyword evidence="5" id="KW-1185">Reference proteome</keyword>
<reference evidence="4" key="1">
    <citation type="submission" date="2020-11" db="EMBL/GenBank/DDBJ databases">
        <authorList>
            <consortium name="DOE Joint Genome Institute"/>
            <person name="Ahrendt S."/>
            <person name="Riley R."/>
            <person name="Andreopoulos W."/>
            <person name="Labutti K."/>
            <person name="Pangilinan J."/>
            <person name="Ruiz-Duenas F.J."/>
            <person name="Barrasa J.M."/>
            <person name="Sanchez-Garcia M."/>
            <person name="Camarero S."/>
            <person name="Miyauchi S."/>
            <person name="Serrano A."/>
            <person name="Linde D."/>
            <person name="Babiker R."/>
            <person name="Drula E."/>
            <person name="Ayuso-Fernandez I."/>
            <person name="Pacheco R."/>
            <person name="Padilla G."/>
            <person name="Ferreira P."/>
            <person name="Barriuso J."/>
            <person name="Kellner H."/>
            <person name="Castanera R."/>
            <person name="Alfaro M."/>
            <person name="Ramirez L."/>
            <person name="Pisabarro A.G."/>
            <person name="Kuo A."/>
            <person name="Tritt A."/>
            <person name="Lipzen A."/>
            <person name="He G."/>
            <person name="Yan M."/>
            <person name="Ng V."/>
            <person name="Cullen D."/>
            <person name="Martin F."/>
            <person name="Rosso M.-N."/>
            <person name="Henrissat B."/>
            <person name="Hibbett D."/>
            <person name="Martinez A.T."/>
            <person name="Grigoriev I.V."/>
        </authorList>
    </citation>
    <scope>NUCLEOTIDE SEQUENCE</scope>
    <source>
        <strain evidence="4">AH 40177</strain>
    </source>
</reference>
<dbReference type="GO" id="GO:0006508">
    <property type="term" value="P:proteolysis"/>
    <property type="evidence" value="ECO:0007669"/>
    <property type="project" value="InterPro"/>
</dbReference>
<dbReference type="PANTHER" id="PTHR48104:SF30">
    <property type="entry name" value="METACASPASE-1"/>
    <property type="match status" value="1"/>
</dbReference>
<name>A0A9P5U5W7_9AGAR</name>
<dbReference type="Proteomes" id="UP000772434">
    <property type="component" value="Unassembled WGS sequence"/>
</dbReference>